<dbReference type="EMBL" id="CAQQ02017749">
    <property type="status" value="NOT_ANNOTATED_CDS"/>
    <property type="molecule type" value="Genomic_DNA"/>
</dbReference>
<reference evidence="1" key="2">
    <citation type="submission" date="2015-06" db="UniProtKB">
        <authorList>
            <consortium name="EnsemblMetazoa"/>
        </authorList>
    </citation>
    <scope>IDENTIFICATION</scope>
</reference>
<evidence type="ECO:0000313" key="1">
    <source>
        <dbReference type="EnsemblMetazoa" id="MESCA007531-PA"/>
    </source>
</evidence>
<name>T1GUV9_MEGSC</name>
<keyword evidence="2" id="KW-1185">Reference proteome</keyword>
<proteinExistence type="predicted"/>
<dbReference type="Proteomes" id="UP000015102">
    <property type="component" value="Unassembled WGS sequence"/>
</dbReference>
<dbReference type="AlphaFoldDB" id="T1GUV9"/>
<sequence length="65" mass="7264">MDLVKIMTRIGDVVIRDVLYVPGLAANLLSIDEIIKKHNKIIFDGNDCNILNPDSELIIKATNKD</sequence>
<dbReference type="OMA" id="DGNDCNI"/>
<protein>
    <submittedName>
        <fullName evidence="1">Uncharacterized protein</fullName>
    </submittedName>
</protein>
<dbReference type="HOGENOM" id="CLU_2856323_0_0_1"/>
<accession>T1GUV9</accession>
<evidence type="ECO:0000313" key="2">
    <source>
        <dbReference type="Proteomes" id="UP000015102"/>
    </source>
</evidence>
<organism evidence="1 2">
    <name type="scientific">Megaselia scalaris</name>
    <name type="common">Humpbacked fly</name>
    <name type="synonym">Phora scalaris</name>
    <dbReference type="NCBI Taxonomy" id="36166"/>
    <lineage>
        <taxon>Eukaryota</taxon>
        <taxon>Metazoa</taxon>
        <taxon>Ecdysozoa</taxon>
        <taxon>Arthropoda</taxon>
        <taxon>Hexapoda</taxon>
        <taxon>Insecta</taxon>
        <taxon>Pterygota</taxon>
        <taxon>Neoptera</taxon>
        <taxon>Endopterygota</taxon>
        <taxon>Diptera</taxon>
        <taxon>Brachycera</taxon>
        <taxon>Muscomorpha</taxon>
        <taxon>Platypezoidea</taxon>
        <taxon>Phoridae</taxon>
        <taxon>Megaseliini</taxon>
        <taxon>Megaselia</taxon>
    </lineage>
</organism>
<reference evidence="2" key="1">
    <citation type="submission" date="2013-02" db="EMBL/GenBank/DDBJ databases">
        <authorList>
            <person name="Hughes D."/>
        </authorList>
    </citation>
    <scope>NUCLEOTIDE SEQUENCE</scope>
    <source>
        <strain>Durham</strain>
        <strain evidence="2">NC isolate 2 -- Noor lab</strain>
    </source>
</reference>
<dbReference type="EnsemblMetazoa" id="MESCA007531-RA">
    <property type="protein sequence ID" value="MESCA007531-PA"/>
    <property type="gene ID" value="MESCA007531"/>
</dbReference>